<dbReference type="Proteomes" id="UP000271010">
    <property type="component" value="Unassembled WGS sequence"/>
</dbReference>
<dbReference type="EMBL" id="RJJE01000017">
    <property type="protein sequence ID" value="RNI27649.1"/>
    <property type="molecule type" value="Genomic_DNA"/>
</dbReference>
<gene>
    <name evidence="1" type="ORF">EFA69_16150</name>
</gene>
<dbReference type="AlphaFoldDB" id="A0A3M9MQ58"/>
<proteinExistence type="predicted"/>
<accession>A0A3M9MQ58</accession>
<evidence type="ECO:0000313" key="2">
    <source>
        <dbReference type="Proteomes" id="UP000271010"/>
    </source>
</evidence>
<protein>
    <submittedName>
        <fullName evidence="1">Uncharacterized protein</fullName>
    </submittedName>
</protein>
<organism evidence="1 2">
    <name type="scientific">Rufibacter immobilis</name>
    <dbReference type="NCBI Taxonomy" id="1348778"/>
    <lineage>
        <taxon>Bacteria</taxon>
        <taxon>Pseudomonadati</taxon>
        <taxon>Bacteroidota</taxon>
        <taxon>Cytophagia</taxon>
        <taxon>Cytophagales</taxon>
        <taxon>Hymenobacteraceae</taxon>
        <taxon>Rufibacter</taxon>
    </lineage>
</organism>
<reference evidence="1 2" key="1">
    <citation type="submission" date="2018-11" db="EMBL/GenBank/DDBJ databases">
        <title>Rufibacter latericius sp. nov., isolated from water in Baiyang Lake.</title>
        <authorList>
            <person name="Yang Y."/>
        </authorList>
    </citation>
    <scope>NUCLEOTIDE SEQUENCE [LARGE SCALE GENOMIC DNA]</scope>
    <source>
        <strain evidence="1 2">MCC P1</strain>
    </source>
</reference>
<dbReference type="RefSeq" id="WP_123134117.1">
    <property type="nucleotide sequence ID" value="NZ_RJJE01000017.1"/>
</dbReference>
<sequence length="60" mass="6574">MPELSKEAARHYYLKPGTPTILGVPGFGTVSYQGMSLELANAIYSSGKHGLVKRRKPLQK</sequence>
<name>A0A3M9MQ58_9BACT</name>
<keyword evidence="2" id="KW-1185">Reference proteome</keyword>
<comment type="caution">
    <text evidence="1">The sequence shown here is derived from an EMBL/GenBank/DDBJ whole genome shotgun (WGS) entry which is preliminary data.</text>
</comment>
<evidence type="ECO:0000313" key="1">
    <source>
        <dbReference type="EMBL" id="RNI27649.1"/>
    </source>
</evidence>